<dbReference type="InterPro" id="IPR040453">
    <property type="entry name" value="Mnd1_HTH"/>
</dbReference>
<keyword evidence="4 5" id="KW-0539">Nucleus</keyword>
<evidence type="ECO:0000313" key="10">
    <source>
        <dbReference type="Proteomes" id="UP000005018"/>
    </source>
</evidence>
<reference evidence="9 10" key="1">
    <citation type="journal article" date="2012" name="PLoS ONE">
        <title>Sequence and analysis of the genome of the pathogenic yeast Candida orthopsilosis.</title>
        <authorList>
            <person name="Riccombeni A."/>
            <person name="Vidanes G."/>
            <person name="Proux-Wera E."/>
            <person name="Wolfe K.H."/>
            <person name="Butler G."/>
        </authorList>
    </citation>
    <scope>NUCLEOTIDE SEQUENCE [LARGE SCALE GENOMIC DNA]</scope>
    <source>
        <strain evidence="9 10">Co 90-125</strain>
    </source>
</reference>
<dbReference type="InterPro" id="IPR040661">
    <property type="entry name" value="LZ3wCH"/>
</dbReference>
<comment type="similarity">
    <text evidence="2 5">Belongs to the MND1 family.</text>
</comment>
<feature type="coiled-coil region" evidence="6">
    <location>
        <begin position="83"/>
        <end position="149"/>
    </location>
</feature>
<dbReference type="eggNOG" id="KOG3433">
    <property type="taxonomic scope" value="Eukaryota"/>
</dbReference>
<dbReference type="Proteomes" id="UP000005018">
    <property type="component" value="Chromosome 4"/>
</dbReference>
<name>H8X642_CANO9</name>
<keyword evidence="3 6" id="KW-0175">Coiled coil</keyword>
<keyword evidence="10" id="KW-1185">Reference proteome</keyword>
<feature type="domain" description="Mnd1 HTH" evidence="7">
    <location>
        <begin position="17"/>
        <end position="74"/>
    </location>
</feature>
<dbReference type="Gene3D" id="1.20.58.60">
    <property type="match status" value="1"/>
</dbReference>
<proteinExistence type="inferred from homology"/>
<evidence type="ECO:0000256" key="2">
    <source>
        <dbReference type="ARBA" id="ARBA00005981"/>
    </source>
</evidence>
<feature type="domain" description="Leucine zipper with capping helix" evidence="8">
    <location>
        <begin position="151"/>
        <end position="196"/>
    </location>
</feature>
<comment type="function">
    <text evidence="5">Required for proper homologous chromosome pairing and efficient cross-over and intragenic recombination during meiosis.</text>
</comment>
<dbReference type="GO" id="GO:0005634">
    <property type="term" value="C:nucleus"/>
    <property type="evidence" value="ECO:0007669"/>
    <property type="project" value="UniProtKB-SubCell"/>
</dbReference>
<dbReference type="KEGG" id="cot:CORT_0D04500"/>
<dbReference type="HOGENOM" id="CLU_080628_3_1_1"/>
<dbReference type="GeneID" id="14540390"/>
<evidence type="ECO:0000256" key="3">
    <source>
        <dbReference type="ARBA" id="ARBA00023054"/>
    </source>
</evidence>
<dbReference type="InterPro" id="IPR005647">
    <property type="entry name" value="Mnd1"/>
</dbReference>
<dbReference type="GO" id="GO:0003690">
    <property type="term" value="F:double-stranded DNA binding"/>
    <property type="evidence" value="ECO:0007669"/>
    <property type="project" value="InterPro"/>
</dbReference>
<evidence type="ECO:0000256" key="4">
    <source>
        <dbReference type="ARBA" id="ARBA00023242"/>
    </source>
</evidence>
<dbReference type="EMBL" id="HE681722">
    <property type="protein sequence ID" value="CCG23290.1"/>
    <property type="molecule type" value="Genomic_DNA"/>
</dbReference>
<evidence type="ECO:0000256" key="1">
    <source>
        <dbReference type="ARBA" id="ARBA00004123"/>
    </source>
</evidence>
<dbReference type="GO" id="GO:0007131">
    <property type="term" value="P:reciprocal meiotic recombination"/>
    <property type="evidence" value="ECO:0007669"/>
    <property type="project" value="InterPro"/>
</dbReference>
<evidence type="ECO:0000259" key="8">
    <source>
        <dbReference type="Pfam" id="PF18517"/>
    </source>
</evidence>
<accession>H8X642</accession>
<dbReference type="RefSeq" id="XP_003869425.1">
    <property type="nucleotide sequence ID" value="XM_003869376.1"/>
</dbReference>
<dbReference type="SUPFAM" id="SSF46966">
    <property type="entry name" value="Spectrin repeat"/>
    <property type="match status" value="1"/>
</dbReference>
<dbReference type="PIRSF" id="PIRSF026991">
    <property type="entry name" value="Mnd1"/>
    <property type="match status" value="1"/>
</dbReference>
<dbReference type="Pfam" id="PF03962">
    <property type="entry name" value="Mnd1"/>
    <property type="match status" value="1"/>
</dbReference>
<dbReference type="OrthoDB" id="9978204at2759"/>
<dbReference type="Pfam" id="PF18517">
    <property type="entry name" value="LZ3wCH"/>
    <property type="match status" value="1"/>
</dbReference>
<organism evidence="9 10">
    <name type="scientific">Candida orthopsilosis (strain 90-125)</name>
    <name type="common">Yeast</name>
    <dbReference type="NCBI Taxonomy" id="1136231"/>
    <lineage>
        <taxon>Eukaryota</taxon>
        <taxon>Fungi</taxon>
        <taxon>Dikarya</taxon>
        <taxon>Ascomycota</taxon>
        <taxon>Saccharomycotina</taxon>
        <taxon>Pichiomycetes</taxon>
        <taxon>Debaryomycetaceae</taxon>
        <taxon>Candida/Lodderomyces clade</taxon>
        <taxon>Candida</taxon>
    </lineage>
</organism>
<evidence type="ECO:0000313" key="9">
    <source>
        <dbReference type="EMBL" id="CCG23290.1"/>
    </source>
</evidence>
<comment type="subcellular location">
    <subcellularLocation>
        <location evidence="1 5">Nucleus</location>
    </subcellularLocation>
</comment>
<protein>
    <recommendedName>
        <fullName evidence="5">Meiotic nuclear division protein 1</fullName>
    </recommendedName>
</protein>
<evidence type="ECO:0000256" key="5">
    <source>
        <dbReference type="PIRNR" id="PIRNR026991"/>
    </source>
</evidence>
<gene>
    <name evidence="9" type="ORF">CORT_0D04500</name>
</gene>
<evidence type="ECO:0000256" key="6">
    <source>
        <dbReference type="SAM" id="Coils"/>
    </source>
</evidence>
<evidence type="ECO:0000259" key="7">
    <source>
        <dbReference type="Pfam" id="PF03962"/>
    </source>
</evidence>
<sequence length="202" mass="23471">MAPNRTVSHEEKLKLLHSWFQSTHAFYTLKEIEQKASKACKIPGMQVKELVSNLVDEGLIQQEKSGTTNLYWSFTYTVVMNKIDRAKCLKHDLESKKKHLNQLQQQLEEVRAERSAEAVPERVGRLQDLDALYAEIDQLTEQNQQLQQYQELKRLKAGIEFFTDSIETMLSWLSEKSGIQKSQLRKEMGIPEDLDDYALKPE</sequence>
<dbReference type="AlphaFoldDB" id="H8X642"/>